<dbReference type="GO" id="GO:0051301">
    <property type="term" value="P:cell division"/>
    <property type="evidence" value="ECO:0007669"/>
    <property type="project" value="UniProtKB-KW"/>
</dbReference>
<dbReference type="Pfam" id="PF04977">
    <property type="entry name" value="DivIC"/>
    <property type="match status" value="1"/>
</dbReference>
<evidence type="ECO:0000256" key="5">
    <source>
        <dbReference type="ARBA" id="ARBA00022989"/>
    </source>
</evidence>
<feature type="transmembrane region" description="Helical" evidence="8">
    <location>
        <begin position="47"/>
        <end position="66"/>
    </location>
</feature>
<organism evidence="9">
    <name type="scientific">sediment metagenome</name>
    <dbReference type="NCBI Taxonomy" id="749907"/>
    <lineage>
        <taxon>unclassified sequences</taxon>
        <taxon>metagenomes</taxon>
        <taxon>ecological metagenomes</taxon>
    </lineage>
</organism>
<evidence type="ECO:0000313" key="9">
    <source>
        <dbReference type="EMBL" id="EFK96149.1"/>
    </source>
</evidence>
<reference evidence="9" key="2">
    <citation type="journal article" date="2011" name="Microb. Ecol.">
        <title>Taxonomic and Functional Metagenomic Profiling of the Microbial Community in the Anoxic Sediment of a Sub-saline Shallow Lake (Laguna de Carrizo, Central Spain).</title>
        <authorList>
            <person name="Ferrer M."/>
            <person name="Guazzaroni M.E."/>
            <person name="Richter M."/>
            <person name="Garcia-Salamanca A."/>
            <person name="Yarza P."/>
            <person name="Suarez-Suarez A."/>
            <person name="Solano J."/>
            <person name="Alcaide M."/>
            <person name="van Dillewijn P."/>
            <person name="Molina-Henares M.A."/>
            <person name="Lopez-Cortes N."/>
            <person name="Al-Ramahi Y."/>
            <person name="Guerrero C."/>
            <person name="Acosta A."/>
            <person name="de Eugenio L.I."/>
            <person name="Martinez V."/>
            <person name="Marques S."/>
            <person name="Rojo F."/>
            <person name="Santero E."/>
            <person name="Genilloud O."/>
            <person name="Perez-Perez J."/>
            <person name="Rossello-Mora R."/>
            <person name="Ramos J.L."/>
        </authorList>
    </citation>
    <scope>NUCLEOTIDE SEQUENCE</scope>
</reference>
<keyword evidence="6 8" id="KW-0472">Membrane</keyword>
<keyword evidence="7" id="KW-0131">Cell cycle</keyword>
<dbReference type="AlphaFoldDB" id="D9PJW0"/>
<dbReference type="HAMAP" id="MF_00910">
    <property type="entry name" value="FtsL"/>
    <property type="match status" value="1"/>
</dbReference>
<dbReference type="NCBIfam" id="TIGR02209">
    <property type="entry name" value="ftsL_broad"/>
    <property type="match status" value="1"/>
</dbReference>
<sequence>MDQPEGTQRETQGTGENLIMVSNLVVADTVRHQHIGEKSVAARNRKIKVYCFIIVSVLVLSLVYVWTRVCVVQQGYEVSRLNKESDKLAGEKSRLESEIAALKSPKRLEVIAKEHFGMREPHGDEIVLVEP</sequence>
<evidence type="ECO:0000256" key="8">
    <source>
        <dbReference type="SAM" id="Phobius"/>
    </source>
</evidence>
<keyword evidence="2" id="KW-1003">Cell membrane</keyword>
<proteinExistence type="inferred from homology"/>
<comment type="caution">
    <text evidence="9">The sequence shown here is derived from an EMBL/GenBank/DDBJ whole genome shotgun (WGS) entry which is preliminary data.</text>
</comment>
<evidence type="ECO:0000256" key="3">
    <source>
        <dbReference type="ARBA" id="ARBA00022618"/>
    </source>
</evidence>
<keyword evidence="4 8" id="KW-0812">Transmembrane</keyword>
<dbReference type="GO" id="GO:0005886">
    <property type="term" value="C:plasma membrane"/>
    <property type="evidence" value="ECO:0007669"/>
    <property type="project" value="UniProtKB-SubCell"/>
</dbReference>
<dbReference type="InterPro" id="IPR007060">
    <property type="entry name" value="FtsL/DivIC"/>
</dbReference>
<dbReference type="EMBL" id="ADZX01000557">
    <property type="protein sequence ID" value="EFK96149.1"/>
    <property type="molecule type" value="Genomic_DNA"/>
</dbReference>
<comment type="subcellular location">
    <subcellularLocation>
        <location evidence="1">Cell membrane</location>
        <topology evidence="1">Single-pass type II membrane protein</topology>
    </subcellularLocation>
</comment>
<accession>D9PJW0</accession>
<gene>
    <name evidence="9" type="ORF">LDC_1823</name>
</gene>
<evidence type="ECO:0000256" key="4">
    <source>
        <dbReference type="ARBA" id="ARBA00022692"/>
    </source>
</evidence>
<dbReference type="InterPro" id="IPR011922">
    <property type="entry name" value="Cell_div_FtsL"/>
</dbReference>
<evidence type="ECO:0000256" key="2">
    <source>
        <dbReference type="ARBA" id="ARBA00022475"/>
    </source>
</evidence>
<reference evidence="9" key="1">
    <citation type="submission" date="2010-07" db="EMBL/GenBank/DDBJ databases">
        <authorList>
            <consortium name="CONSOLIDER consortium CSD2007-00005"/>
            <person name="Guazzaroni M.-E."/>
            <person name="Richter M."/>
            <person name="Garcia-Salamanca A."/>
            <person name="Yarza P."/>
            <person name="Ferrer M."/>
        </authorList>
    </citation>
    <scope>NUCLEOTIDE SEQUENCE</scope>
</reference>
<evidence type="ECO:0000256" key="7">
    <source>
        <dbReference type="ARBA" id="ARBA00023306"/>
    </source>
</evidence>
<protein>
    <submittedName>
        <fullName evidence="9">Cell division protein FtsL</fullName>
    </submittedName>
</protein>
<evidence type="ECO:0000256" key="6">
    <source>
        <dbReference type="ARBA" id="ARBA00023136"/>
    </source>
</evidence>
<evidence type="ECO:0000256" key="1">
    <source>
        <dbReference type="ARBA" id="ARBA00004401"/>
    </source>
</evidence>
<keyword evidence="3 9" id="KW-0132">Cell division</keyword>
<name>D9PJW0_9ZZZZ</name>
<keyword evidence="5 8" id="KW-1133">Transmembrane helix</keyword>